<evidence type="ECO:0000313" key="9">
    <source>
        <dbReference type="Proteomes" id="UP000267096"/>
    </source>
</evidence>
<comment type="subcellular location">
    <subcellularLocation>
        <location evidence="1">Nucleus</location>
        <location evidence="1">Nucleolus</location>
    </subcellularLocation>
</comment>
<dbReference type="InterPro" id="IPR036322">
    <property type="entry name" value="WD40_repeat_dom_sf"/>
</dbReference>
<dbReference type="InterPro" id="IPR053826">
    <property type="entry name" value="WDR75"/>
</dbReference>
<dbReference type="GO" id="GO:0006364">
    <property type="term" value="P:rRNA processing"/>
    <property type="evidence" value="ECO:0007669"/>
    <property type="project" value="UniProtKB-KW"/>
</dbReference>
<evidence type="ECO:0000313" key="10">
    <source>
        <dbReference type="WBParaSite" id="ASIM_0000617301-mRNA-1"/>
    </source>
</evidence>
<name>A0A0M3JEX4_ANISI</name>
<accession>A0A0M3JEX4</accession>
<keyword evidence="3" id="KW-0698">rRNA processing</keyword>
<dbReference type="GO" id="GO:2000234">
    <property type="term" value="P:positive regulation of rRNA processing"/>
    <property type="evidence" value="ECO:0007669"/>
    <property type="project" value="TreeGrafter"/>
</dbReference>
<evidence type="ECO:0000256" key="5">
    <source>
        <dbReference type="ARBA" id="ARBA00022737"/>
    </source>
</evidence>
<evidence type="ECO:0000313" key="8">
    <source>
        <dbReference type="EMBL" id="VDK26326.1"/>
    </source>
</evidence>
<evidence type="ECO:0000256" key="4">
    <source>
        <dbReference type="ARBA" id="ARBA00022574"/>
    </source>
</evidence>
<keyword evidence="9" id="KW-1185">Reference proteome</keyword>
<organism evidence="10">
    <name type="scientific">Anisakis simplex</name>
    <name type="common">Herring worm</name>
    <dbReference type="NCBI Taxonomy" id="6269"/>
    <lineage>
        <taxon>Eukaryota</taxon>
        <taxon>Metazoa</taxon>
        <taxon>Ecdysozoa</taxon>
        <taxon>Nematoda</taxon>
        <taxon>Chromadorea</taxon>
        <taxon>Rhabditida</taxon>
        <taxon>Spirurina</taxon>
        <taxon>Ascaridomorpha</taxon>
        <taxon>Ascaridoidea</taxon>
        <taxon>Anisakidae</taxon>
        <taxon>Anisakis</taxon>
        <taxon>Anisakis simplex complex</taxon>
    </lineage>
</organism>
<dbReference type="GO" id="GO:0003723">
    <property type="term" value="F:RNA binding"/>
    <property type="evidence" value="ECO:0007669"/>
    <property type="project" value="InterPro"/>
</dbReference>
<reference evidence="10" key="1">
    <citation type="submission" date="2017-02" db="UniProtKB">
        <authorList>
            <consortium name="WormBaseParasite"/>
        </authorList>
    </citation>
    <scope>IDENTIFICATION</scope>
</reference>
<reference evidence="8 9" key="2">
    <citation type="submission" date="2018-11" db="EMBL/GenBank/DDBJ databases">
        <authorList>
            <consortium name="Pathogen Informatics"/>
        </authorList>
    </citation>
    <scope>NUCLEOTIDE SEQUENCE [LARGE SCALE GENOMIC DNA]</scope>
</reference>
<dbReference type="PANTHER" id="PTHR44215">
    <property type="entry name" value="WD REPEAT-CONTAINING PROTEIN 75"/>
    <property type="match status" value="1"/>
</dbReference>
<keyword evidence="4" id="KW-0853">WD repeat</keyword>
<keyword evidence="7" id="KW-0539">Nucleus</keyword>
<evidence type="ECO:0000256" key="7">
    <source>
        <dbReference type="ARBA" id="ARBA00023242"/>
    </source>
</evidence>
<dbReference type="GO" id="GO:0032040">
    <property type="term" value="C:small-subunit processome"/>
    <property type="evidence" value="ECO:0007669"/>
    <property type="project" value="InterPro"/>
</dbReference>
<keyword evidence="5" id="KW-0677">Repeat</keyword>
<evidence type="ECO:0000256" key="3">
    <source>
        <dbReference type="ARBA" id="ARBA00022552"/>
    </source>
</evidence>
<evidence type="ECO:0000256" key="1">
    <source>
        <dbReference type="ARBA" id="ARBA00004604"/>
    </source>
</evidence>
<gene>
    <name evidence="8" type="ORF">ASIM_LOCUS5958</name>
</gene>
<sequence>MRNALDVSSQLILKSECSKPRRVPISTVITSDQKHVCIAIDDQIFLYDIRSGQRISVINQTDTVIALSSSSDNQLLVYLMNGLLIEYAIPSQAVVQYKQLNIQQKLLKIYQSPTTSNQIYAIIGDCYDTDEYFKNLNIIRIHTSADSTSIENVIKDESKFNISPKLTNLERLALSDKLCVGCVDNRVLVYAYESGKSVKYEYNSSKEELNKGLVNDFVSIKLYQKPEEEASKLIGVLHFGRILLWNIEMANKGSVRIVLMQSVHWHRGAPSVCLTSEQSLLSAGIEGVLVKYSSAVSNKSSLCSF</sequence>
<evidence type="ECO:0000256" key="6">
    <source>
        <dbReference type="ARBA" id="ARBA00023163"/>
    </source>
</evidence>
<dbReference type="Proteomes" id="UP000267096">
    <property type="component" value="Unassembled WGS sequence"/>
</dbReference>
<dbReference type="WBParaSite" id="ASIM_0000617301-mRNA-1">
    <property type="protein sequence ID" value="ASIM_0000617301-mRNA-1"/>
    <property type="gene ID" value="ASIM_0000617301"/>
</dbReference>
<proteinExistence type="predicted"/>
<keyword evidence="6" id="KW-0804">Transcription</keyword>
<evidence type="ECO:0000256" key="2">
    <source>
        <dbReference type="ARBA" id="ARBA00022517"/>
    </source>
</evidence>
<dbReference type="SUPFAM" id="SSF50978">
    <property type="entry name" value="WD40 repeat-like"/>
    <property type="match status" value="1"/>
</dbReference>
<dbReference type="EMBL" id="UYRR01012364">
    <property type="protein sequence ID" value="VDK26326.1"/>
    <property type="molecule type" value="Genomic_DNA"/>
</dbReference>
<keyword evidence="2" id="KW-0690">Ribosome biogenesis</keyword>
<dbReference type="GO" id="GO:0045943">
    <property type="term" value="P:positive regulation of transcription by RNA polymerase I"/>
    <property type="evidence" value="ECO:0007669"/>
    <property type="project" value="InterPro"/>
</dbReference>
<dbReference type="PANTHER" id="PTHR44215:SF1">
    <property type="entry name" value="WD REPEAT-CONTAINING PROTEIN 75"/>
    <property type="match status" value="1"/>
</dbReference>
<dbReference type="AlphaFoldDB" id="A0A0M3JEX4"/>
<protein>
    <submittedName>
        <fullName evidence="10">CNH domain-containing protein</fullName>
    </submittedName>
</protein>